<sequence>MENNGPKREFLKLLNDSSDSGSEVPHYVVPFPRIQTAVPPGRRKIFRKRRRRSSASFSGDIPRSEKYARTCHCSAQLWAWLILFTCSLSAFLTLLWLLNSMHTELSNITLRLQEVELQSNSIPEELHSYQSRFGLIEKNVTEFRSQLSSFSTTMQQLTSQIQEMQGGVKKLESNLDAGPQLLSLPKDMAVLQQSVADFGSQLADIDSRVKSLREDYDSLENSDNDLIHRITSLEGQVKNMTNRRLSSYSSQAESRFSALENGMNSLNETLNWVVEDLHKQLGQIEELRPVTISINSMLSCLEVELRTCCPNVSTCSSPSALKDFSTSMEIPHRPCRWPHLTGRLMAHFELVPIDRCRSRS</sequence>
<name>A0A7R9A2G3_9CRUS</name>
<dbReference type="PANTHER" id="PTHR15717">
    <property type="entry name" value="PROTEIN KIAA0494"/>
    <property type="match status" value="1"/>
</dbReference>
<dbReference type="AlphaFoldDB" id="A0A7R9A2G3"/>
<dbReference type="PANTHER" id="PTHR15717:SF2">
    <property type="entry name" value="EF-HAND CALCIUM-BINDING DOMAIN-CONTAINING PROTEIN 14"/>
    <property type="match status" value="1"/>
</dbReference>
<reference evidence="2" key="1">
    <citation type="submission" date="2020-11" db="EMBL/GenBank/DDBJ databases">
        <authorList>
            <person name="Tran Van P."/>
        </authorList>
    </citation>
    <scope>NUCLEOTIDE SEQUENCE</scope>
</reference>
<dbReference type="SUPFAM" id="SSF57997">
    <property type="entry name" value="Tropomyosin"/>
    <property type="match status" value="1"/>
</dbReference>
<gene>
    <name evidence="2" type="ORF">DSTB1V02_LOCUS792</name>
</gene>
<dbReference type="Proteomes" id="UP000677054">
    <property type="component" value="Unassembled WGS sequence"/>
</dbReference>
<dbReference type="InterPro" id="IPR042352">
    <property type="entry name" value="EFCAB14"/>
</dbReference>
<evidence type="ECO:0000313" key="2">
    <source>
        <dbReference type="EMBL" id="CAD7240785.1"/>
    </source>
</evidence>
<dbReference type="EMBL" id="LR899578">
    <property type="protein sequence ID" value="CAD7240785.1"/>
    <property type="molecule type" value="Genomic_DNA"/>
</dbReference>
<keyword evidence="3" id="KW-1185">Reference proteome</keyword>
<proteinExistence type="predicted"/>
<accession>A0A7R9A2G3</accession>
<evidence type="ECO:0000313" key="3">
    <source>
        <dbReference type="Proteomes" id="UP000677054"/>
    </source>
</evidence>
<protein>
    <submittedName>
        <fullName evidence="2">Uncharacterized protein</fullName>
    </submittedName>
</protein>
<dbReference type="Gene3D" id="1.10.287.1490">
    <property type="match status" value="1"/>
</dbReference>
<dbReference type="EMBL" id="CAJPEV010000061">
    <property type="protein sequence ID" value="CAG0879857.1"/>
    <property type="molecule type" value="Genomic_DNA"/>
</dbReference>
<organism evidence="2">
    <name type="scientific">Darwinula stevensoni</name>
    <dbReference type="NCBI Taxonomy" id="69355"/>
    <lineage>
        <taxon>Eukaryota</taxon>
        <taxon>Metazoa</taxon>
        <taxon>Ecdysozoa</taxon>
        <taxon>Arthropoda</taxon>
        <taxon>Crustacea</taxon>
        <taxon>Oligostraca</taxon>
        <taxon>Ostracoda</taxon>
        <taxon>Podocopa</taxon>
        <taxon>Podocopida</taxon>
        <taxon>Darwinulocopina</taxon>
        <taxon>Darwinuloidea</taxon>
        <taxon>Darwinulidae</taxon>
        <taxon>Darwinula</taxon>
    </lineage>
</organism>
<dbReference type="OrthoDB" id="10009315at2759"/>
<feature type="transmembrane region" description="Helical" evidence="1">
    <location>
        <begin position="77"/>
        <end position="98"/>
    </location>
</feature>
<keyword evidence="1" id="KW-0812">Transmembrane</keyword>
<keyword evidence="1" id="KW-0472">Membrane</keyword>
<evidence type="ECO:0000256" key="1">
    <source>
        <dbReference type="SAM" id="Phobius"/>
    </source>
</evidence>
<keyword evidence="1" id="KW-1133">Transmembrane helix</keyword>